<sequence>MKSVQLALKAVKPTPTCSFPPEDLQNLQFDSDIYLSTLAALATQDAPMVAKYLRGWASASRLPVRERQSLGEPPQQQQQQYPEPPLEQQHRGVHLLLLYPYKGTVLLCFLDVVCCTASSIRNGTGSTNSRRHAAALPHSTRQSEHGGVLVSPAEGKL</sequence>
<dbReference type="AlphaFoldDB" id="U6KAX0"/>
<proteinExistence type="predicted"/>
<dbReference type="Proteomes" id="UP000030744">
    <property type="component" value="Unassembled WGS sequence"/>
</dbReference>
<feature type="region of interest" description="Disordered" evidence="1">
    <location>
        <begin position="65"/>
        <end position="86"/>
    </location>
</feature>
<dbReference type="RefSeq" id="XP_013357666.1">
    <property type="nucleotide sequence ID" value="XM_013502212.1"/>
</dbReference>
<accession>U6KAX0</accession>
<dbReference type="EMBL" id="HG687738">
    <property type="protein sequence ID" value="CDJ35104.1"/>
    <property type="molecule type" value="Genomic_DNA"/>
</dbReference>
<feature type="compositionally biased region" description="Low complexity" evidence="1">
    <location>
        <begin position="72"/>
        <end position="81"/>
    </location>
</feature>
<reference evidence="2" key="1">
    <citation type="submission" date="2013-10" db="EMBL/GenBank/DDBJ databases">
        <title>Genomic analysis of the causative agents of coccidiosis in chickens.</title>
        <authorList>
            <person name="Reid A.J."/>
            <person name="Blake D."/>
            <person name="Billington K."/>
            <person name="Browne H."/>
            <person name="Dunn M."/>
            <person name="Hung S."/>
            <person name="Kawahara F."/>
            <person name="Miranda-Saavedra D."/>
            <person name="Mourier T."/>
            <person name="Nagra H."/>
            <person name="Otto T.D."/>
            <person name="Rawlings N."/>
            <person name="Sanchez A."/>
            <person name="Sanders M."/>
            <person name="Subramaniam C."/>
            <person name="Tay Y."/>
            <person name="Dear P."/>
            <person name="Doerig C."/>
            <person name="Gruber A."/>
            <person name="Parkinson J."/>
            <person name="Shirley M."/>
            <person name="Wan K.L."/>
            <person name="Berriman M."/>
            <person name="Tomley F."/>
            <person name="Pain A."/>
        </authorList>
    </citation>
    <scope>NUCLEOTIDE SEQUENCE [LARGE SCALE GENOMIC DNA]</scope>
    <source>
        <strain evidence="2">Houghton</strain>
    </source>
</reference>
<name>U6KAX0_9EIME</name>
<dbReference type="VEuPathDB" id="ToxoDB:EMH_0023880"/>
<feature type="region of interest" description="Disordered" evidence="1">
    <location>
        <begin position="123"/>
        <end position="157"/>
    </location>
</feature>
<protein>
    <submittedName>
        <fullName evidence="2">Uncharacterized protein</fullName>
    </submittedName>
</protein>
<dbReference type="GeneID" id="25377264"/>
<keyword evidence="3" id="KW-1185">Reference proteome</keyword>
<organism evidence="2 3">
    <name type="scientific">Eimeria mitis</name>
    <dbReference type="NCBI Taxonomy" id="44415"/>
    <lineage>
        <taxon>Eukaryota</taxon>
        <taxon>Sar</taxon>
        <taxon>Alveolata</taxon>
        <taxon>Apicomplexa</taxon>
        <taxon>Conoidasida</taxon>
        <taxon>Coccidia</taxon>
        <taxon>Eucoccidiorida</taxon>
        <taxon>Eimeriorina</taxon>
        <taxon>Eimeriidae</taxon>
        <taxon>Eimeria</taxon>
    </lineage>
</organism>
<gene>
    <name evidence="2" type="ORF">EMH_0023880</name>
</gene>
<evidence type="ECO:0000313" key="3">
    <source>
        <dbReference type="Proteomes" id="UP000030744"/>
    </source>
</evidence>
<reference evidence="2" key="2">
    <citation type="submission" date="2013-10" db="EMBL/GenBank/DDBJ databases">
        <authorList>
            <person name="Aslett M."/>
        </authorList>
    </citation>
    <scope>NUCLEOTIDE SEQUENCE [LARGE SCALE GENOMIC DNA]</scope>
    <source>
        <strain evidence="2">Houghton</strain>
    </source>
</reference>
<evidence type="ECO:0000313" key="2">
    <source>
        <dbReference type="EMBL" id="CDJ35104.1"/>
    </source>
</evidence>
<evidence type="ECO:0000256" key="1">
    <source>
        <dbReference type="SAM" id="MobiDB-lite"/>
    </source>
</evidence>